<dbReference type="PROSITE" id="PS50088">
    <property type="entry name" value="ANK_REPEAT"/>
    <property type="match status" value="1"/>
</dbReference>
<dbReference type="PANTHER" id="PTHR24124">
    <property type="entry name" value="ANKYRIN REPEAT FAMILY A"/>
    <property type="match status" value="1"/>
</dbReference>
<keyword evidence="2 3" id="KW-0040">ANK repeat</keyword>
<dbReference type="InterPro" id="IPR002110">
    <property type="entry name" value="Ankyrin_rpt"/>
</dbReference>
<dbReference type="RefSeq" id="WP_188410530.1">
    <property type="nucleotide sequence ID" value="NZ_BMCP01000004.1"/>
</dbReference>
<dbReference type="GO" id="GO:0010468">
    <property type="term" value="P:regulation of gene expression"/>
    <property type="evidence" value="ECO:0007669"/>
    <property type="project" value="TreeGrafter"/>
</dbReference>
<dbReference type="PROSITE" id="PS50297">
    <property type="entry name" value="ANK_REP_REGION"/>
    <property type="match status" value="1"/>
</dbReference>
<dbReference type="InterPro" id="IPR028208">
    <property type="entry name" value="Effector_pro_NleD-like"/>
</dbReference>
<comment type="caution">
    <text evidence="5">The sequence shown here is derived from an EMBL/GenBank/DDBJ whole genome shotgun (WGS) entry which is preliminary data.</text>
</comment>
<dbReference type="Gene3D" id="1.25.40.20">
    <property type="entry name" value="Ankyrin repeat-containing domain"/>
    <property type="match status" value="2"/>
</dbReference>
<evidence type="ECO:0000313" key="5">
    <source>
        <dbReference type="EMBL" id="GGE50055.1"/>
    </source>
</evidence>
<reference evidence="5" key="2">
    <citation type="submission" date="2020-09" db="EMBL/GenBank/DDBJ databases">
        <authorList>
            <person name="Sun Q."/>
            <person name="Sedlacek I."/>
        </authorList>
    </citation>
    <scope>NUCLEOTIDE SEQUENCE</scope>
    <source>
        <strain evidence="5">CCM 7684</strain>
    </source>
</reference>
<evidence type="ECO:0008006" key="7">
    <source>
        <dbReference type="Google" id="ProtNLM"/>
    </source>
</evidence>
<name>A0A8J3DWP9_9RHOB</name>
<proteinExistence type="predicted"/>
<feature type="region of interest" description="Disordered" evidence="4">
    <location>
        <begin position="967"/>
        <end position="986"/>
    </location>
</feature>
<dbReference type="EMBL" id="BMCP01000004">
    <property type="protein sequence ID" value="GGE50055.1"/>
    <property type="molecule type" value="Genomic_DNA"/>
</dbReference>
<protein>
    <recommendedName>
        <fullName evidence="7">Ankyrin repeat domain-containing protein</fullName>
    </recommendedName>
</protein>
<evidence type="ECO:0000256" key="4">
    <source>
        <dbReference type="SAM" id="MobiDB-lite"/>
    </source>
</evidence>
<feature type="repeat" description="ANK" evidence="3">
    <location>
        <begin position="211"/>
        <end position="243"/>
    </location>
</feature>
<dbReference type="InterPro" id="IPR036770">
    <property type="entry name" value="Ankyrin_rpt-contain_sf"/>
</dbReference>
<dbReference type="PANTHER" id="PTHR24124:SF14">
    <property type="entry name" value="CHROMOSOME UNDETERMINED SCAFFOLD_25, WHOLE GENOME SHOTGUN SEQUENCE"/>
    <property type="match status" value="1"/>
</dbReference>
<organism evidence="5 6">
    <name type="scientific">Agaricicola taiwanensis</name>
    <dbReference type="NCBI Taxonomy" id="591372"/>
    <lineage>
        <taxon>Bacteria</taxon>
        <taxon>Pseudomonadati</taxon>
        <taxon>Pseudomonadota</taxon>
        <taxon>Alphaproteobacteria</taxon>
        <taxon>Rhodobacterales</taxon>
        <taxon>Paracoccaceae</taxon>
        <taxon>Agaricicola</taxon>
    </lineage>
</organism>
<evidence type="ECO:0000313" key="6">
    <source>
        <dbReference type="Proteomes" id="UP000602745"/>
    </source>
</evidence>
<dbReference type="Pfam" id="PF14891">
    <property type="entry name" value="Peptidase_M91"/>
    <property type="match status" value="1"/>
</dbReference>
<dbReference type="Proteomes" id="UP000602745">
    <property type="component" value="Unassembled WGS sequence"/>
</dbReference>
<dbReference type="SMART" id="SM00248">
    <property type="entry name" value="ANK"/>
    <property type="match status" value="4"/>
</dbReference>
<sequence length="1105" mass="122332">MYIPSVLRDAAVPTHGDPALAFSSAVRLTKRERSDDLETAQARFYEAVRGGDTETVAEMLANPPEGFDINAAGSRGTALHVAVEADADVEMFRLLVDTGRIDLAALDEKGRSAYRLAQAAAEKGDEAARWTADYLFRRMTREFARSILDGNQDRAKELLEAGADPMVELDLGITGLAYAAGNRNPDTVKAILAKIPKDKLQEFLDRPSDVFGNTALHAAAISGDRESYDALVKAGADESIANTDGDLPGALLENSLERRGDGDRNKPNYHVNPFQLLWDVLTVAAGRAYDPSIGPFADPPEPDGPAGTEMDYLPPQGSVEEQAREYVRRISEALDRDLPFDFFRTWETVTVLGTMEVHGAGANGEAHMLARLHDLAMFVQTPTGRLTINAILDSGERVHLRPSDQGNFTRANPSGGIDVFLTGRPGTEMSANEPWGSEEGMPTDVILAHELIHVARRLRGVTDNGYFLLTGSGNPPERLRIQAEEIFAIGLGPAQFETIGTENAYRRERGGAQHPEMRLPPREFYSDRGEVQANGFWAGIDADNADDWWQQYREQRGGAHTHGGGRPGHHHNHPRSDLGETYGEHVKALTPQDYEDLLNGTVVDLAQSYDPETGKVAPLTAQGFRERTEEMLLYNLIHMEGGAEGGERLKEAIFKTMDDIRGRIGNVPSEHARAVASEVRSYLSGLGGIGDVAYFGEQAWRHYTAFLKGEEFILEAQEDYEAPKGFIDEATFNTTLDSLMQDYIGDINLGSRTLTGFEGVFAEKFKVLVRYFLDKDERSSGPGADRDKWVDEARDKAWNAIKEKLPTVYGDNGNWAMDILQGHMDRHGGKDRIDELADEAFDERGTASAAERQTYQNLLNGVVTDLAASYDDGDIDPLTAGPFRQPVSDMVLHNLKHMEGRRDDPERLAKAIARTLDDIEDRIGNVSSEHHKDLVKKVRNYLHSTGGKGDVATFGERIWEDYQAWLEGEEPPAPPSSDYTPPSGHIDEGLYTDTLASLARDFVHDINLGSRTLTGFKGVFAEKFKVLVKYHLGRNFYQFGPHEDRDHWVSDARDKAWEDLKTALPEAYAAHGDWGMDVLQGHMDRHGGKDRIDELANEAFDEIYP</sequence>
<dbReference type="AlphaFoldDB" id="A0A8J3DWP9"/>
<keyword evidence="6" id="KW-1185">Reference proteome</keyword>
<evidence type="ECO:0000256" key="1">
    <source>
        <dbReference type="ARBA" id="ARBA00022737"/>
    </source>
</evidence>
<evidence type="ECO:0000256" key="2">
    <source>
        <dbReference type="ARBA" id="ARBA00023043"/>
    </source>
</evidence>
<feature type="region of interest" description="Disordered" evidence="4">
    <location>
        <begin position="556"/>
        <end position="579"/>
    </location>
</feature>
<evidence type="ECO:0000256" key="3">
    <source>
        <dbReference type="PROSITE-ProRule" id="PRU00023"/>
    </source>
</evidence>
<dbReference type="Pfam" id="PF12796">
    <property type="entry name" value="Ank_2"/>
    <property type="match status" value="1"/>
</dbReference>
<dbReference type="SUPFAM" id="SSF48403">
    <property type="entry name" value="Ankyrin repeat"/>
    <property type="match status" value="1"/>
</dbReference>
<accession>A0A8J3DWP9</accession>
<gene>
    <name evidence="5" type="ORF">GCM10007276_28960</name>
</gene>
<keyword evidence="1" id="KW-0677">Repeat</keyword>
<reference evidence="5" key="1">
    <citation type="journal article" date="2014" name="Int. J. Syst. Evol. Microbiol.">
        <title>Complete genome sequence of Corynebacterium casei LMG S-19264T (=DSM 44701T), isolated from a smear-ripened cheese.</title>
        <authorList>
            <consortium name="US DOE Joint Genome Institute (JGI-PGF)"/>
            <person name="Walter F."/>
            <person name="Albersmeier A."/>
            <person name="Kalinowski J."/>
            <person name="Ruckert C."/>
        </authorList>
    </citation>
    <scope>NUCLEOTIDE SEQUENCE</scope>
    <source>
        <strain evidence="5">CCM 7684</strain>
    </source>
</reference>